<sequence length="198" mass="22031">MSLFRLARPRLLQYQSSILLRAAFTTSPIRKSTQATQPTESQIIPRIKSDIKDALRAKNKPRLDVLRQIHAKITDASKTDAPITRDGQLLGLLQKQIAGTEESIAYFAQHKRDDLRGVQEAQLEVLNELVAEIPKLSEQEIDQIVDEVVAGGVKTGKDGKPLRGQVMGQVMQKVAGRPVDMKYVLYKIHELSGVPQKG</sequence>
<dbReference type="PANTHER" id="PTHR28055:SF1">
    <property type="entry name" value="ALTERED INHERITANCE OF MITOCHONDRIA PROTEIN 41, MITOCHONDRIAL"/>
    <property type="match status" value="1"/>
</dbReference>
<dbReference type="InterPro" id="IPR019004">
    <property type="entry name" value="YqeY/Aim41"/>
</dbReference>
<keyword evidence="3" id="KW-1185">Reference proteome</keyword>
<dbReference type="GO" id="GO:0005739">
    <property type="term" value="C:mitochondrion"/>
    <property type="evidence" value="ECO:0007669"/>
    <property type="project" value="UniProtKB-SubCell"/>
</dbReference>
<protein>
    <recommendedName>
        <fullName evidence="1">Altered inheritance of mitochondria protein 41</fullName>
    </recommendedName>
</protein>
<reference evidence="2" key="1">
    <citation type="journal article" date="2020" name="Stud. Mycol.">
        <title>101 Dothideomycetes genomes: a test case for predicting lifestyles and emergence of pathogens.</title>
        <authorList>
            <person name="Haridas S."/>
            <person name="Albert R."/>
            <person name="Binder M."/>
            <person name="Bloem J."/>
            <person name="Labutti K."/>
            <person name="Salamov A."/>
            <person name="Andreopoulos B."/>
            <person name="Baker S."/>
            <person name="Barry K."/>
            <person name="Bills G."/>
            <person name="Bluhm B."/>
            <person name="Cannon C."/>
            <person name="Castanera R."/>
            <person name="Culley D."/>
            <person name="Daum C."/>
            <person name="Ezra D."/>
            <person name="Gonzalez J."/>
            <person name="Henrissat B."/>
            <person name="Kuo A."/>
            <person name="Liang C."/>
            <person name="Lipzen A."/>
            <person name="Lutzoni F."/>
            <person name="Magnuson J."/>
            <person name="Mondo S."/>
            <person name="Nolan M."/>
            <person name="Ohm R."/>
            <person name="Pangilinan J."/>
            <person name="Park H.-J."/>
            <person name="Ramirez L."/>
            <person name="Alfaro M."/>
            <person name="Sun H."/>
            <person name="Tritt A."/>
            <person name="Yoshinaga Y."/>
            <person name="Zwiers L.-H."/>
            <person name="Turgeon B."/>
            <person name="Goodwin S."/>
            <person name="Spatafora J."/>
            <person name="Crous P."/>
            <person name="Grigoriev I."/>
        </authorList>
    </citation>
    <scope>NUCLEOTIDE SEQUENCE</scope>
    <source>
        <strain evidence="2">CBS 122681</strain>
    </source>
</reference>
<evidence type="ECO:0000313" key="3">
    <source>
        <dbReference type="Proteomes" id="UP000799324"/>
    </source>
</evidence>
<dbReference type="InterPro" id="IPR003789">
    <property type="entry name" value="Asn/Gln_tRNA_amidoTrase-B-like"/>
</dbReference>
<evidence type="ECO:0000256" key="1">
    <source>
        <dbReference type="RuleBase" id="RU365099"/>
    </source>
</evidence>
<dbReference type="Gene3D" id="1.10.1510.10">
    <property type="entry name" value="Uncharacterised protein YqeY/AIM41 PF09424, N-terminal domain"/>
    <property type="match status" value="1"/>
</dbReference>
<organism evidence="2 3">
    <name type="scientific">Lophiostoma macrostomum CBS 122681</name>
    <dbReference type="NCBI Taxonomy" id="1314788"/>
    <lineage>
        <taxon>Eukaryota</taxon>
        <taxon>Fungi</taxon>
        <taxon>Dikarya</taxon>
        <taxon>Ascomycota</taxon>
        <taxon>Pezizomycotina</taxon>
        <taxon>Dothideomycetes</taxon>
        <taxon>Pleosporomycetidae</taxon>
        <taxon>Pleosporales</taxon>
        <taxon>Lophiostomataceae</taxon>
        <taxon>Lophiostoma</taxon>
    </lineage>
</organism>
<comment type="subcellular location">
    <subcellularLocation>
        <location evidence="1">Mitochondrion</location>
    </subcellularLocation>
</comment>
<name>A0A6A6TDC8_9PLEO</name>
<dbReference type="InterPro" id="IPR023168">
    <property type="entry name" value="GatB_Yqey_C_2"/>
</dbReference>
<evidence type="ECO:0000313" key="2">
    <source>
        <dbReference type="EMBL" id="KAF2656893.1"/>
    </source>
</evidence>
<gene>
    <name evidence="1" type="primary">AIM41</name>
    <name evidence="2" type="ORF">K491DRAFT_691566</name>
</gene>
<keyword evidence="1" id="KW-0496">Mitochondrion</keyword>
<proteinExistence type="inferred from homology"/>
<dbReference type="Pfam" id="PF09424">
    <property type="entry name" value="YqeY"/>
    <property type="match status" value="1"/>
</dbReference>
<dbReference type="GO" id="GO:0016884">
    <property type="term" value="F:carbon-nitrogen ligase activity, with glutamine as amido-N-donor"/>
    <property type="evidence" value="ECO:0007669"/>
    <property type="project" value="UniProtKB-UniRule"/>
</dbReference>
<dbReference type="Gene3D" id="1.10.10.410">
    <property type="match status" value="1"/>
</dbReference>
<dbReference type="AlphaFoldDB" id="A0A6A6TDC8"/>
<dbReference type="PANTHER" id="PTHR28055">
    <property type="entry name" value="ALTERED INHERITANCE OF MITOCHONDRIA PROTEIN 41, MITOCHONDRIAL"/>
    <property type="match status" value="1"/>
</dbReference>
<dbReference type="EMBL" id="MU004331">
    <property type="protein sequence ID" value="KAF2656893.1"/>
    <property type="molecule type" value="Genomic_DNA"/>
</dbReference>
<dbReference type="SUPFAM" id="SSF89095">
    <property type="entry name" value="GatB/YqeY motif"/>
    <property type="match status" value="1"/>
</dbReference>
<dbReference type="OrthoDB" id="538640at2759"/>
<dbReference type="Proteomes" id="UP000799324">
    <property type="component" value="Unassembled WGS sequence"/>
</dbReference>
<comment type="similarity">
    <text evidence="1">Belongs to the AIM41 family.</text>
</comment>
<dbReference type="InterPro" id="IPR042184">
    <property type="entry name" value="YqeY/Aim41_N"/>
</dbReference>
<accession>A0A6A6TDC8</accession>